<dbReference type="HAMAP" id="MF_00571">
    <property type="entry name" value="GalP_UDP_trans"/>
    <property type="match status" value="1"/>
</dbReference>
<evidence type="ECO:0000256" key="4">
    <source>
        <dbReference type="ARBA" id="ARBA00008706"/>
    </source>
</evidence>
<feature type="domain" description="Galactose-1-phosphate uridyl transferase N-terminal" evidence="11">
    <location>
        <begin position="43"/>
        <end position="234"/>
    </location>
</feature>
<evidence type="ECO:0000259" key="11">
    <source>
        <dbReference type="Pfam" id="PF01087"/>
    </source>
</evidence>
<dbReference type="KEGG" id="cthd:CDO33_10435"/>
<dbReference type="PANTHER" id="PTHR39191:SF1">
    <property type="entry name" value="DUF4922 DOMAIN-CONTAINING PROTEIN"/>
    <property type="match status" value="1"/>
</dbReference>
<dbReference type="EC" id="2.7.7.12" evidence="10"/>
<dbReference type="NCBIfam" id="NF003629">
    <property type="entry name" value="PRK05270.1-2"/>
    <property type="match status" value="1"/>
</dbReference>
<dbReference type="InterPro" id="IPR005849">
    <property type="entry name" value="GalP_Utransf_N"/>
</dbReference>
<dbReference type="NCBIfam" id="TIGR01239">
    <property type="entry name" value="galT_2"/>
    <property type="match status" value="1"/>
</dbReference>
<dbReference type="InterPro" id="IPR023425">
    <property type="entry name" value="GalP_uridyl_Trfase_II_CS"/>
</dbReference>
<dbReference type="EMBL" id="NIOJ01000061">
    <property type="protein sequence ID" value="PNT95690.1"/>
    <property type="molecule type" value="Genomic_DNA"/>
</dbReference>
<dbReference type="Pfam" id="PF01087">
    <property type="entry name" value="GalP_UDP_transf"/>
    <property type="match status" value="1"/>
</dbReference>
<dbReference type="InterPro" id="IPR005850">
    <property type="entry name" value="GalP_Utransf_C"/>
</dbReference>
<dbReference type="PROSITE" id="PS01163">
    <property type="entry name" value="GAL_P_UDP_TRANSF_II"/>
    <property type="match status" value="1"/>
</dbReference>
<evidence type="ECO:0000259" key="12">
    <source>
        <dbReference type="Pfam" id="PF02744"/>
    </source>
</evidence>
<keyword evidence="6 10" id="KW-0808">Transferase</keyword>
<dbReference type="GO" id="GO:0005737">
    <property type="term" value="C:cytoplasm"/>
    <property type="evidence" value="ECO:0007669"/>
    <property type="project" value="UniProtKB-SubCell"/>
</dbReference>
<evidence type="ECO:0000256" key="8">
    <source>
        <dbReference type="ARBA" id="ARBA00023144"/>
    </source>
</evidence>
<dbReference type="GO" id="GO:0008108">
    <property type="term" value="F:UDP-glucose:hexose-1-phosphate uridylyltransferase activity"/>
    <property type="evidence" value="ECO:0007669"/>
    <property type="project" value="UniProtKB-UniRule"/>
</dbReference>
<dbReference type="RefSeq" id="WP_103082866.1">
    <property type="nucleotide sequence ID" value="NZ_CP021850.1"/>
</dbReference>
<dbReference type="Pfam" id="PF02744">
    <property type="entry name" value="GalP_UDP_tr_C"/>
    <property type="match status" value="1"/>
</dbReference>
<evidence type="ECO:0000313" key="14">
    <source>
        <dbReference type="Proteomes" id="UP000236151"/>
    </source>
</evidence>
<comment type="pathway">
    <text evidence="3 10">Carbohydrate metabolism; galactose metabolism.</text>
</comment>
<organism evidence="13 14">
    <name type="scientific">Clostridium thermosuccinogenes</name>
    <dbReference type="NCBI Taxonomy" id="84032"/>
    <lineage>
        <taxon>Bacteria</taxon>
        <taxon>Bacillati</taxon>
        <taxon>Bacillota</taxon>
        <taxon>Clostridia</taxon>
        <taxon>Eubacteriales</taxon>
        <taxon>Clostridiaceae</taxon>
        <taxon>Clostridium</taxon>
    </lineage>
</organism>
<evidence type="ECO:0000256" key="9">
    <source>
        <dbReference type="ARBA" id="ARBA00023277"/>
    </source>
</evidence>
<evidence type="ECO:0000256" key="2">
    <source>
        <dbReference type="ARBA" id="ARBA00004496"/>
    </source>
</evidence>
<sequence>MINPAYEIERLLKYGQHWGLLGKWDVVPTRNALLDLFQISEPYDGLVEEESYDSPVPILDNLLDYAYETGLLKENTVTYRDLLDTRIMGLLMPRQSEVIEKFYNTVREKSIKQATDDYYTLSKASNYIRMDRIEKNLYWLASTEYGDIEITVNLSKPEKDPKAIAAARNMKQSSYPKCQLCLENVGYAGRVNHPARENHRVIPIELGNEQWFLQYSPYVYYNEHCIVFSEAHRPMKISREAFLRLLEFVEKVPHYFIGSNADLPIVGGSILSHDHFQGGHHQFPMEKAQVERTFIHKDFPDVKVGIVKWPMSVIRLSGASKEDLVELADRVLALWREYSDESVEVLAYSEEGGKKTPHNTITPIARKNRNQEYELDLVLRNNRTSKEHPYGIFHPHEDLHHIKKENIGLIEVMGLAVLPGRLSVEMEGIKAILAGEKPFDEKRLMEDEDLGKHLPWIQELVEKYGTGNQKDDTEEIVKKEIGRIFTRVLEDAGVFKRDQKGMDSFLKFMDHAGFSIKGDSGK</sequence>
<keyword evidence="9 10" id="KW-0119">Carbohydrate metabolism</keyword>
<comment type="caution">
    <text evidence="13">The sequence shown here is derived from an EMBL/GenBank/DDBJ whole genome shotgun (WGS) entry which is preliminary data.</text>
</comment>
<keyword evidence="8 10" id="KW-0299">Galactose metabolism</keyword>
<evidence type="ECO:0000256" key="6">
    <source>
        <dbReference type="ARBA" id="ARBA00022679"/>
    </source>
</evidence>
<evidence type="ECO:0000256" key="1">
    <source>
        <dbReference type="ARBA" id="ARBA00001107"/>
    </source>
</evidence>
<dbReference type="OrthoDB" id="2293at2"/>
<dbReference type="InterPro" id="IPR000766">
    <property type="entry name" value="GalP_uridyl_Trfase_II"/>
</dbReference>
<comment type="catalytic activity">
    <reaction evidence="1 10">
        <text>alpha-D-galactose 1-phosphate + UDP-alpha-D-glucose = alpha-D-glucose 1-phosphate + UDP-alpha-D-galactose</text>
        <dbReference type="Rhea" id="RHEA:13989"/>
        <dbReference type="ChEBI" id="CHEBI:58336"/>
        <dbReference type="ChEBI" id="CHEBI:58601"/>
        <dbReference type="ChEBI" id="CHEBI:58885"/>
        <dbReference type="ChEBI" id="CHEBI:66914"/>
        <dbReference type="EC" id="2.7.7.12"/>
    </reaction>
</comment>
<keyword evidence="14" id="KW-1185">Reference proteome</keyword>
<proteinExistence type="inferred from homology"/>
<keyword evidence="5 10" id="KW-0963">Cytoplasm</keyword>
<reference evidence="13 14" key="1">
    <citation type="submission" date="2017-06" db="EMBL/GenBank/DDBJ databases">
        <title>Investigating the central metabolism of Clostridium thermosuccinogenes.</title>
        <authorList>
            <person name="Koendjbiharie J.G."/>
            <person name="van Kranenburg R."/>
        </authorList>
    </citation>
    <scope>NUCLEOTIDE SEQUENCE [LARGE SCALE GENOMIC DNA]</scope>
    <source>
        <strain evidence="13 14">DSM 5806</strain>
    </source>
</reference>
<evidence type="ECO:0000256" key="7">
    <source>
        <dbReference type="ARBA" id="ARBA00022695"/>
    </source>
</evidence>
<keyword evidence="7 10" id="KW-0548">Nucleotidyltransferase</keyword>
<comment type="subcellular location">
    <subcellularLocation>
        <location evidence="2 10">Cytoplasm</location>
    </subcellularLocation>
</comment>
<evidence type="ECO:0000313" key="13">
    <source>
        <dbReference type="EMBL" id="PNT95690.1"/>
    </source>
</evidence>
<protein>
    <recommendedName>
        <fullName evidence="10">Galactose-1-phosphate uridylyltransferase</fullName>
        <shortName evidence="10">Gal-1-P uridylyltransferase</shortName>
        <ecNumber evidence="10">2.7.7.12</ecNumber>
    </recommendedName>
    <alternativeName>
        <fullName evidence="10">UDP-glucose--hexose-1-phosphate uridylyltransferase</fullName>
    </alternativeName>
</protein>
<evidence type="ECO:0000256" key="10">
    <source>
        <dbReference type="HAMAP-Rule" id="MF_00571"/>
    </source>
</evidence>
<dbReference type="UniPathway" id="UPA00214"/>
<dbReference type="AlphaFoldDB" id="A0A2K2F8B4"/>
<evidence type="ECO:0000256" key="3">
    <source>
        <dbReference type="ARBA" id="ARBA00004947"/>
    </source>
</evidence>
<dbReference type="PIRSF" id="PIRSF006005">
    <property type="entry name" value="GalT_BS"/>
    <property type="match status" value="1"/>
</dbReference>
<evidence type="ECO:0000256" key="5">
    <source>
        <dbReference type="ARBA" id="ARBA00022490"/>
    </source>
</evidence>
<name>A0A2K2F8B4_9CLOT</name>
<dbReference type="PANTHER" id="PTHR39191">
    <property type="entry name" value="GALACTOSE-1-PHOSPHATE URIDYLYLTRANSFERASE"/>
    <property type="match status" value="1"/>
</dbReference>
<dbReference type="Proteomes" id="UP000236151">
    <property type="component" value="Unassembled WGS sequence"/>
</dbReference>
<accession>A0A2K2F8B4</accession>
<dbReference type="GO" id="GO:0006012">
    <property type="term" value="P:galactose metabolic process"/>
    <property type="evidence" value="ECO:0007669"/>
    <property type="project" value="UniProtKB-UniRule"/>
</dbReference>
<comment type="similarity">
    <text evidence="4 10">Belongs to the galactose-1-phosphate uridylyltransferase type 2 family.</text>
</comment>
<feature type="domain" description="Galactose-1-phosphate uridyl transferase C-terminal" evidence="12">
    <location>
        <begin position="250"/>
        <end position="427"/>
    </location>
</feature>
<gene>
    <name evidence="10 13" type="primary">galT</name>
    <name evidence="13" type="ORF">CDQ84_16635</name>
</gene>